<reference evidence="2 3" key="1">
    <citation type="submission" date="2019-02" db="EMBL/GenBank/DDBJ databases">
        <title>Deep-cultivation of Planctomycetes and their phenomic and genomic characterization uncovers novel biology.</title>
        <authorList>
            <person name="Wiegand S."/>
            <person name="Jogler M."/>
            <person name="Boedeker C."/>
            <person name="Pinto D."/>
            <person name="Vollmers J."/>
            <person name="Rivas-Marin E."/>
            <person name="Kohn T."/>
            <person name="Peeters S.H."/>
            <person name="Heuer A."/>
            <person name="Rast P."/>
            <person name="Oberbeckmann S."/>
            <person name="Bunk B."/>
            <person name="Jeske O."/>
            <person name="Meyerdierks A."/>
            <person name="Storesund J.E."/>
            <person name="Kallscheuer N."/>
            <person name="Luecker S."/>
            <person name="Lage O.M."/>
            <person name="Pohl T."/>
            <person name="Merkel B.J."/>
            <person name="Hornburger P."/>
            <person name="Mueller R.-W."/>
            <person name="Bruemmer F."/>
            <person name="Labrenz M."/>
            <person name="Spormann A.M."/>
            <person name="Op den Camp H."/>
            <person name="Overmann J."/>
            <person name="Amann R."/>
            <person name="Jetten M.S.M."/>
            <person name="Mascher T."/>
            <person name="Medema M.H."/>
            <person name="Devos D.P."/>
            <person name="Kaster A.-K."/>
            <person name="Ovreas L."/>
            <person name="Rohde M."/>
            <person name="Galperin M.Y."/>
            <person name="Jogler C."/>
        </authorList>
    </citation>
    <scope>NUCLEOTIDE SEQUENCE [LARGE SCALE GENOMIC DNA]</scope>
    <source>
        <strain evidence="2 3">Mal52</strain>
    </source>
</reference>
<organism evidence="2 3">
    <name type="scientific">Symmachiella dynata</name>
    <dbReference type="NCBI Taxonomy" id="2527995"/>
    <lineage>
        <taxon>Bacteria</taxon>
        <taxon>Pseudomonadati</taxon>
        <taxon>Planctomycetota</taxon>
        <taxon>Planctomycetia</taxon>
        <taxon>Planctomycetales</taxon>
        <taxon>Planctomycetaceae</taxon>
        <taxon>Symmachiella</taxon>
    </lineage>
</organism>
<evidence type="ECO:0000313" key="2">
    <source>
        <dbReference type="EMBL" id="QDU45989.1"/>
    </source>
</evidence>
<keyword evidence="1" id="KW-1133">Transmembrane helix</keyword>
<protein>
    <submittedName>
        <fullName evidence="2">Uncharacterized protein</fullName>
    </submittedName>
</protein>
<sequence>MIVELKDAFIYTLAIGPALCLVVFAPLWAPEYLFPIPETKSPLRPRSLNAGDAAGFLPTALIVSAISLLQVASTTSATYRLAASAAAVLLSIMIWVRSIQFVDSFSLQSKLKRATIIGFIYPMTILTASYTVATFLIILACIIKYETAVIPYIVVASWFLLLALPSCMILRRCCRHLLVQDA</sequence>
<dbReference type="AlphaFoldDB" id="A0A517ZU47"/>
<feature type="transmembrane region" description="Helical" evidence="1">
    <location>
        <begin position="12"/>
        <end position="29"/>
    </location>
</feature>
<accession>A0A517ZU47</accession>
<feature type="transmembrane region" description="Helical" evidence="1">
    <location>
        <begin position="77"/>
        <end position="96"/>
    </location>
</feature>
<dbReference type="Proteomes" id="UP000319383">
    <property type="component" value="Chromosome"/>
</dbReference>
<dbReference type="EMBL" id="CP036276">
    <property type="protein sequence ID" value="QDU45989.1"/>
    <property type="molecule type" value="Genomic_DNA"/>
</dbReference>
<keyword evidence="1" id="KW-0812">Transmembrane</keyword>
<gene>
    <name evidence="2" type="ORF">Mal52_44860</name>
</gene>
<evidence type="ECO:0000313" key="3">
    <source>
        <dbReference type="Proteomes" id="UP000319383"/>
    </source>
</evidence>
<keyword evidence="3" id="KW-1185">Reference proteome</keyword>
<feature type="transmembrane region" description="Helical" evidence="1">
    <location>
        <begin position="116"/>
        <end position="143"/>
    </location>
</feature>
<name>A0A517ZU47_9PLAN</name>
<dbReference type="KEGG" id="sdyn:Mal52_44860"/>
<feature type="transmembrane region" description="Helical" evidence="1">
    <location>
        <begin position="149"/>
        <end position="170"/>
    </location>
</feature>
<keyword evidence="1" id="KW-0472">Membrane</keyword>
<proteinExistence type="predicted"/>
<evidence type="ECO:0000256" key="1">
    <source>
        <dbReference type="SAM" id="Phobius"/>
    </source>
</evidence>